<keyword evidence="2" id="KW-1185">Reference proteome</keyword>
<accession>A0AAP0ETR3</accession>
<dbReference type="AlphaFoldDB" id="A0AAP0ETR3"/>
<comment type="caution">
    <text evidence="1">The sequence shown here is derived from an EMBL/GenBank/DDBJ whole genome shotgun (WGS) entry which is preliminary data.</text>
</comment>
<gene>
    <name evidence="1" type="ORF">Syun_026146</name>
</gene>
<name>A0AAP0ETR3_9MAGN</name>
<evidence type="ECO:0000313" key="2">
    <source>
        <dbReference type="Proteomes" id="UP001420932"/>
    </source>
</evidence>
<organism evidence="1 2">
    <name type="scientific">Stephania yunnanensis</name>
    <dbReference type="NCBI Taxonomy" id="152371"/>
    <lineage>
        <taxon>Eukaryota</taxon>
        <taxon>Viridiplantae</taxon>
        <taxon>Streptophyta</taxon>
        <taxon>Embryophyta</taxon>
        <taxon>Tracheophyta</taxon>
        <taxon>Spermatophyta</taxon>
        <taxon>Magnoliopsida</taxon>
        <taxon>Ranunculales</taxon>
        <taxon>Menispermaceae</taxon>
        <taxon>Menispermoideae</taxon>
        <taxon>Cissampelideae</taxon>
        <taxon>Stephania</taxon>
    </lineage>
</organism>
<reference evidence="1 2" key="1">
    <citation type="submission" date="2024-01" db="EMBL/GenBank/DDBJ databases">
        <title>Genome assemblies of Stephania.</title>
        <authorList>
            <person name="Yang L."/>
        </authorList>
    </citation>
    <scope>NUCLEOTIDE SEQUENCE [LARGE SCALE GENOMIC DNA]</scope>
    <source>
        <strain evidence="1">YNDBR</strain>
        <tissue evidence="1">Leaf</tissue>
    </source>
</reference>
<sequence>MQKGDNYLEFKLDTPFTVYEAYNSKITFKNLKLCTYNRASLRVVVSTSVKWGFLRGF</sequence>
<evidence type="ECO:0000313" key="1">
    <source>
        <dbReference type="EMBL" id="KAK9099101.1"/>
    </source>
</evidence>
<dbReference type="EMBL" id="JBBNAF010000011">
    <property type="protein sequence ID" value="KAK9099101.1"/>
    <property type="molecule type" value="Genomic_DNA"/>
</dbReference>
<dbReference type="Proteomes" id="UP001420932">
    <property type="component" value="Unassembled WGS sequence"/>
</dbReference>
<proteinExistence type="predicted"/>
<protein>
    <submittedName>
        <fullName evidence="1">Uncharacterized protein</fullName>
    </submittedName>
</protein>